<dbReference type="GO" id="GO:0046872">
    <property type="term" value="F:metal ion binding"/>
    <property type="evidence" value="ECO:0007669"/>
    <property type="project" value="UniProtKB-KW"/>
</dbReference>
<dbReference type="Proteomes" id="UP000005467">
    <property type="component" value="Unassembled WGS sequence"/>
</dbReference>
<dbReference type="SUPFAM" id="SSF52507">
    <property type="entry name" value="Homo-oligomeric flavin-containing Cys decarboxylases, HFCD"/>
    <property type="match status" value="1"/>
</dbReference>
<dbReference type="EMBL" id="AEVG01000132">
    <property type="protein sequence ID" value="EFX90965.1"/>
    <property type="molecule type" value="Genomic_DNA"/>
</dbReference>
<dbReference type="Gene3D" id="3.40.50.10300">
    <property type="entry name" value="CoaB-like"/>
    <property type="match status" value="1"/>
</dbReference>
<dbReference type="InterPro" id="IPR003382">
    <property type="entry name" value="Flavoprotein"/>
</dbReference>
<protein>
    <recommendedName>
        <fullName evidence="3">Coenzyme A biosynthesis bifunctional protein CoaBC</fullName>
    </recommendedName>
    <alternativeName>
        <fullName evidence="3">DNA/pantothenate metabolism flavoprotein</fullName>
    </alternativeName>
    <alternativeName>
        <fullName evidence="3">Phosphopantothenoylcysteine synthetase/decarboxylase</fullName>
        <shortName evidence="3">PPCS-PPCDC</shortName>
    </alternativeName>
    <domain>
        <recommendedName>
            <fullName evidence="3">Phosphopantothenoylcysteine decarboxylase</fullName>
            <shortName evidence="3">PPC decarboxylase</shortName>
            <shortName evidence="3">PPC-DC</shortName>
            <ecNumber evidence="3">4.1.1.36</ecNumber>
        </recommendedName>
        <alternativeName>
            <fullName evidence="3">CoaC</fullName>
        </alternativeName>
    </domain>
    <domain>
        <recommendedName>
            <fullName evidence="3">Phosphopantothenate--cysteine ligase</fullName>
            <ecNumber evidence="3">6.3.2.5</ecNumber>
        </recommendedName>
        <alternativeName>
            <fullName evidence="3">CoaB</fullName>
        </alternativeName>
        <alternativeName>
            <fullName evidence="3">Phosphopantothenoylcysteine synthetase</fullName>
            <shortName evidence="3">PPC synthetase</shortName>
            <shortName evidence="3">PPC-S</shortName>
        </alternativeName>
    </domain>
</protein>
<dbReference type="InterPro" id="IPR007085">
    <property type="entry name" value="DNA/pantothenate-metab_flavo_C"/>
</dbReference>
<keyword evidence="1 3" id="KW-0210">Decarboxylase</keyword>
<keyword evidence="2 3" id="KW-0456">Lyase</keyword>
<evidence type="ECO:0000313" key="7">
    <source>
        <dbReference type="EMBL" id="EFX90965.1"/>
    </source>
</evidence>
<feature type="binding site" evidence="3">
    <location>
        <position position="289"/>
    </location>
    <ligand>
        <name>CTP</name>
        <dbReference type="ChEBI" id="CHEBI:37563"/>
    </ligand>
</feature>
<dbReference type="AlphaFoldDB" id="E8KJI7"/>
<evidence type="ECO:0000259" key="5">
    <source>
        <dbReference type="Pfam" id="PF02441"/>
    </source>
</evidence>
<comment type="similarity">
    <text evidence="3 4">In the C-terminal section; belongs to the PPC synthetase family.</text>
</comment>
<keyword evidence="3" id="KW-0511">Multifunctional enzyme</keyword>
<dbReference type="HOGENOM" id="CLU_033319_0_1_6"/>
<feature type="region of interest" description="Phosphopantothenoylcysteine decarboxylase" evidence="3">
    <location>
        <begin position="1"/>
        <end position="200"/>
    </location>
</feature>
<feature type="binding site" evidence="3">
    <location>
        <position position="354"/>
    </location>
    <ligand>
        <name>CTP</name>
        <dbReference type="ChEBI" id="CHEBI:37563"/>
    </ligand>
</feature>
<keyword evidence="3 4" id="KW-0436">Ligase</keyword>
<feature type="active site" description="Proton donor" evidence="3">
    <location>
        <position position="168"/>
    </location>
</feature>
<dbReference type="GO" id="GO:0004633">
    <property type="term" value="F:phosphopantothenoylcysteine decarboxylase activity"/>
    <property type="evidence" value="ECO:0007669"/>
    <property type="project" value="UniProtKB-UniRule"/>
</dbReference>
<dbReference type="Pfam" id="PF02441">
    <property type="entry name" value="Flavoprotein"/>
    <property type="match status" value="1"/>
</dbReference>
<comment type="catalytic activity">
    <reaction evidence="3 4">
        <text>N-[(R)-4-phosphopantothenoyl]-L-cysteine + H(+) = (R)-4'-phosphopantetheine + CO2</text>
        <dbReference type="Rhea" id="RHEA:16793"/>
        <dbReference type="ChEBI" id="CHEBI:15378"/>
        <dbReference type="ChEBI" id="CHEBI:16526"/>
        <dbReference type="ChEBI" id="CHEBI:59458"/>
        <dbReference type="ChEBI" id="CHEBI:61723"/>
        <dbReference type="EC" id="4.1.1.36"/>
    </reaction>
</comment>
<comment type="catalytic activity">
    <reaction evidence="3 4">
        <text>(R)-4'-phosphopantothenate + L-cysteine + CTP = N-[(R)-4-phosphopantothenoyl]-L-cysteine + CMP + diphosphate + H(+)</text>
        <dbReference type="Rhea" id="RHEA:19397"/>
        <dbReference type="ChEBI" id="CHEBI:10986"/>
        <dbReference type="ChEBI" id="CHEBI:15378"/>
        <dbReference type="ChEBI" id="CHEBI:33019"/>
        <dbReference type="ChEBI" id="CHEBI:35235"/>
        <dbReference type="ChEBI" id="CHEBI:37563"/>
        <dbReference type="ChEBI" id="CHEBI:59458"/>
        <dbReference type="ChEBI" id="CHEBI:60377"/>
        <dbReference type="EC" id="6.3.2.5"/>
    </reaction>
</comment>
<keyword evidence="8" id="KW-1185">Reference proteome</keyword>
<comment type="function">
    <text evidence="3">Catalyzes two sequential steps in the biosynthesis of coenzyme A. In the first step cysteine is conjugated to 4'-phosphopantothenate to form 4-phosphopantothenoylcysteine. In the second step the latter compound is decarboxylated to form 4'-phosphopantotheine.</text>
</comment>
<evidence type="ECO:0000256" key="3">
    <source>
        <dbReference type="HAMAP-Rule" id="MF_02225"/>
    </source>
</evidence>
<feature type="binding site" evidence="3">
    <location>
        <position position="336"/>
    </location>
    <ligand>
        <name>CTP</name>
        <dbReference type="ChEBI" id="CHEBI:37563"/>
    </ligand>
</feature>
<keyword evidence="3 4" id="KW-0285">Flavoprotein</keyword>
<proteinExistence type="inferred from homology"/>
<dbReference type="Pfam" id="PF04127">
    <property type="entry name" value="DFP"/>
    <property type="match status" value="1"/>
</dbReference>
<comment type="function">
    <text evidence="4">Catalyzes two steps in the biosynthesis of coenzyme A. In the first step cysteine is conjugated to 4'-phosphopantothenate to form 4-phosphopantothenoylcysteine, in the latter compound is decarboxylated to form 4'-phosphopantotheine.</text>
</comment>
<dbReference type="HAMAP" id="MF_02225">
    <property type="entry name" value="CoaBC"/>
    <property type="match status" value="1"/>
</dbReference>
<name>E8KJI7_9PAST</name>
<dbReference type="GO" id="GO:0010181">
    <property type="term" value="F:FMN binding"/>
    <property type="evidence" value="ECO:0007669"/>
    <property type="project" value="UniProtKB-UniRule"/>
</dbReference>
<dbReference type="GO" id="GO:0004632">
    <property type="term" value="F:phosphopantothenate--cysteine ligase activity"/>
    <property type="evidence" value="ECO:0007669"/>
    <property type="project" value="UniProtKB-UniRule"/>
</dbReference>
<dbReference type="Gene3D" id="3.40.50.1950">
    <property type="entry name" value="Flavin prenyltransferase-like"/>
    <property type="match status" value="1"/>
</dbReference>
<dbReference type="PANTHER" id="PTHR14359">
    <property type="entry name" value="HOMO-OLIGOMERIC FLAVIN CONTAINING CYS DECARBOXYLASE FAMILY"/>
    <property type="match status" value="1"/>
</dbReference>
<dbReference type="GO" id="GO:0015937">
    <property type="term" value="P:coenzyme A biosynthetic process"/>
    <property type="evidence" value="ECO:0007669"/>
    <property type="project" value="UniProtKB-UniRule"/>
</dbReference>
<reference evidence="7 8" key="1">
    <citation type="submission" date="2011-01" db="EMBL/GenBank/DDBJ databases">
        <authorList>
            <person name="Muzny D."/>
            <person name="Qin X."/>
            <person name="Deng J."/>
            <person name="Jiang H."/>
            <person name="Liu Y."/>
            <person name="Qu J."/>
            <person name="Song X.-Z."/>
            <person name="Zhang L."/>
            <person name="Thornton R."/>
            <person name="Coyle M."/>
            <person name="Francisco L."/>
            <person name="Jackson L."/>
            <person name="Javaid M."/>
            <person name="Korchina V."/>
            <person name="Kovar C."/>
            <person name="Mata R."/>
            <person name="Mathew T."/>
            <person name="Ngo R."/>
            <person name="Nguyen L."/>
            <person name="Nguyen N."/>
            <person name="Okwuonu G."/>
            <person name="Ongeri F."/>
            <person name="Pham C."/>
            <person name="Simmons D."/>
            <person name="Wilczek-Boney K."/>
            <person name="Hale W."/>
            <person name="Jakkamsetti A."/>
            <person name="Pham P."/>
            <person name="Ruth R."/>
            <person name="San Lucas F."/>
            <person name="Warren J."/>
            <person name="Zhang J."/>
            <person name="Zhao Z."/>
            <person name="Zhou C."/>
            <person name="Zhu D."/>
            <person name="Lee S."/>
            <person name="Bess C."/>
            <person name="Blankenburg K."/>
            <person name="Forbes L."/>
            <person name="Fu Q."/>
            <person name="Gubbala S."/>
            <person name="Hirani K."/>
            <person name="Jayaseelan J.C."/>
            <person name="Lara F."/>
            <person name="Munidasa M."/>
            <person name="Palculict T."/>
            <person name="Patil S."/>
            <person name="Pu L.-L."/>
            <person name="Saada N."/>
            <person name="Tang L."/>
            <person name="Weissenberger G."/>
            <person name="Zhu Y."/>
            <person name="Hemphill L."/>
            <person name="Shang Y."/>
            <person name="Youmans B."/>
            <person name="Ayvaz T."/>
            <person name="Ross M."/>
            <person name="Santibanez J."/>
            <person name="Aqrawi P."/>
            <person name="Gross S."/>
            <person name="Joshi V."/>
            <person name="Fowler G."/>
            <person name="Nazareth L."/>
            <person name="Reid J."/>
            <person name="Worley K."/>
            <person name="Petrosino J."/>
            <person name="Highlander S."/>
            <person name="Gibbs R."/>
        </authorList>
    </citation>
    <scope>NUCLEOTIDE SEQUENCE [LARGE SCALE GENOMIC DNA]</scope>
    <source>
        <strain evidence="7 8">ATCC 25976</strain>
    </source>
</reference>
<evidence type="ECO:0000256" key="1">
    <source>
        <dbReference type="ARBA" id="ARBA00022793"/>
    </source>
</evidence>
<accession>E8KJI7</accession>
<evidence type="ECO:0000259" key="6">
    <source>
        <dbReference type="Pfam" id="PF04127"/>
    </source>
</evidence>
<comment type="pathway">
    <text evidence="3 4">Cofactor biosynthesis; coenzyme A biosynthesis; CoA from (R)-pantothenate: step 3/5.</text>
</comment>
<feature type="binding site" evidence="3">
    <location>
        <position position="299"/>
    </location>
    <ligand>
        <name>CTP</name>
        <dbReference type="ChEBI" id="CHEBI:37563"/>
    </ligand>
</feature>
<comment type="cofactor">
    <cofactor evidence="3">
        <name>FMN</name>
        <dbReference type="ChEBI" id="CHEBI:58210"/>
    </cofactor>
    <text evidence="3">Binds 1 FMN per subunit.</text>
</comment>
<organism evidence="7 8">
    <name type="scientific">Actinobacillus ureae ATCC 25976</name>
    <dbReference type="NCBI Taxonomy" id="887324"/>
    <lineage>
        <taxon>Bacteria</taxon>
        <taxon>Pseudomonadati</taxon>
        <taxon>Pseudomonadota</taxon>
        <taxon>Gammaproteobacteria</taxon>
        <taxon>Pasteurellales</taxon>
        <taxon>Pasteurellaceae</taxon>
        <taxon>Actinobacillus</taxon>
    </lineage>
</organism>
<keyword evidence="3" id="KW-0479">Metal-binding</keyword>
<dbReference type="NCBIfam" id="TIGR00521">
    <property type="entry name" value="coaBC_dfp"/>
    <property type="match status" value="1"/>
</dbReference>
<dbReference type="EC" id="4.1.1.36" evidence="3"/>
<gene>
    <name evidence="3 7" type="primary">coaBC</name>
    <name evidence="7" type="ORF">HMPREF0027_2004</name>
</gene>
<comment type="caution">
    <text evidence="7">The sequence shown here is derived from an EMBL/GenBank/DDBJ whole genome shotgun (WGS) entry which is preliminary data.</text>
</comment>
<feature type="region of interest" description="Phosphopantothenate--cysteine ligase" evidence="3">
    <location>
        <begin position="201"/>
        <end position="412"/>
    </location>
</feature>
<evidence type="ECO:0000256" key="2">
    <source>
        <dbReference type="ARBA" id="ARBA00023239"/>
    </source>
</evidence>
<dbReference type="SUPFAM" id="SSF102645">
    <property type="entry name" value="CoaB-like"/>
    <property type="match status" value="1"/>
</dbReference>
<keyword evidence="3 4" id="KW-0288">FMN</keyword>
<evidence type="ECO:0000256" key="4">
    <source>
        <dbReference type="RuleBase" id="RU364078"/>
    </source>
</evidence>
<evidence type="ECO:0000313" key="8">
    <source>
        <dbReference type="Proteomes" id="UP000005467"/>
    </source>
</evidence>
<dbReference type="InterPro" id="IPR005252">
    <property type="entry name" value="CoaBC"/>
</dbReference>
<feature type="binding site" evidence="3">
    <location>
        <begin position="317"/>
        <end position="320"/>
    </location>
    <ligand>
        <name>CTP</name>
        <dbReference type="ChEBI" id="CHEBI:37563"/>
    </ligand>
</feature>
<feature type="binding site" evidence="3">
    <location>
        <begin position="283"/>
        <end position="285"/>
    </location>
    <ligand>
        <name>CTP</name>
        <dbReference type="ChEBI" id="CHEBI:37563"/>
    </ligand>
</feature>
<dbReference type="UniPathway" id="UPA00241">
    <property type="reaction ID" value="UER00353"/>
</dbReference>
<dbReference type="GO" id="GO:0071513">
    <property type="term" value="C:phosphopantothenoylcysteine decarboxylase complex"/>
    <property type="evidence" value="ECO:0007669"/>
    <property type="project" value="TreeGrafter"/>
</dbReference>
<dbReference type="EC" id="6.3.2.5" evidence="3"/>
<feature type="binding site" evidence="3">
    <location>
        <position position="350"/>
    </location>
    <ligand>
        <name>CTP</name>
        <dbReference type="ChEBI" id="CHEBI:37563"/>
    </ligand>
</feature>
<comment type="pathway">
    <text evidence="3 4">Cofactor biosynthesis; coenzyme A biosynthesis; CoA from (R)-pantothenate: step 2/5.</text>
</comment>
<sequence length="412" mass="44552">MNKYFFKIGIAMLSNKRILVGITGGIAAYKTIELIRHFKKANADIRVVLTPAAEAFVTPLTLQAISANAVSNSLLDPQAELAMGHIELAKWADIVVIAPASADFIARLRAGMANDLLSTLCLATASPILLAPAMNQQMFKQAVTQENLAVLANRGIQMIGPNSGFQACGDVGAGRMSEPSEIFHAVCDHFSHTQDLKDLSVTITAGPTREAIDPVRYISNHSSGKMGFAIAEAFAKRGAHVNLIAGPVNLATPANVVRIDVESAVEMEQQAVKFAQKSTIFIGCAAVADYRMAEVAPQKIKKTTDNDELILKLVKNPDIIANVANLTENRPFTVGFAAETQDVANYAKDKFKRKNLDLICANDVSGGQVFGQDQNALQLFWQNGEKMLPLADKSKLAEALVHEIIEQFKHDK</sequence>
<keyword evidence="3" id="KW-0460">Magnesium</keyword>
<comment type="cofactor">
    <cofactor evidence="3">
        <name>Mg(2+)</name>
        <dbReference type="ChEBI" id="CHEBI:18420"/>
    </cofactor>
</comment>
<feature type="domain" description="Flavoprotein" evidence="5">
    <location>
        <begin position="16"/>
        <end position="190"/>
    </location>
</feature>
<dbReference type="GO" id="GO:0015941">
    <property type="term" value="P:pantothenate catabolic process"/>
    <property type="evidence" value="ECO:0007669"/>
    <property type="project" value="InterPro"/>
</dbReference>
<comment type="similarity">
    <text evidence="3 4">In the N-terminal section; belongs to the HFCD (homo-oligomeric flavin containing Cys decarboxylase) superfamily.</text>
</comment>
<dbReference type="InterPro" id="IPR035929">
    <property type="entry name" value="CoaB-like_sf"/>
</dbReference>
<dbReference type="PANTHER" id="PTHR14359:SF6">
    <property type="entry name" value="PHOSPHOPANTOTHENOYLCYSTEINE DECARBOXYLASE"/>
    <property type="match status" value="1"/>
</dbReference>
<feature type="domain" description="DNA/pantothenate metabolism flavoprotein C-terminal" evidence="6">
    <location>
        <begin position="196"/>
        <end position="406"/>
    </location>
</feature>
<dbReference type="InterPro" id="IPR036551">
    <property type="entry name" value="Flavin_trans-like"/>
</dbReference>